<evidence type="ECO:0000313" key="5">
    <source>
        <dbReference type="Proteomes" id="UP000236003"/>
    </source>
</evidence>
<dbReference type="EMBL" id="POUM01000014">
    <property type="protein sequence ID" value="PNF58429.1"/>
    <property type="molecule type" value="Genomic_DNA"/>
</dbReference>
<dbReference type="RefSeq" id="WP_020306875.1">
    <property type="nucleotide sequence ID" value="NZ_BCAJ01000070.1"/>
</dbReference>
<dbReference type="Proteomes" id="UP001158076">
    <property type="component" value="Unassembled WGS sequence"/>
</dbReference>
<evidence type="ECO:0000259" key="1">
    <source>
        <dbReference type="Pfam" id="PF13362"/>
    </source>
</evidence>
<gene>
    <name evidence="4" type="ORF">CXK99_15830</name>
    <name evidence="3" type="ORF">N5C32_04125</name>
    <name evidence="2" type="ORF">N7335_22035</name>
</gene>
<feature type="domain" description="Toprim" evidence="1">
    <location>
        <begin position="191"/>
        <end position="287"/>
    </location>
</feature>
<dbReference type="InterPro" id="IPR034154">
    <property type="entry name" value="TOPRIM_DnaG/twinkle"/>
</dbReference>
<dbReference type="Proteomes" id="UP000236003">
    <property type="component" value="Unassembled WGS sequence"/>
</dbReference>
<accession>A0A2N8RBF8</accession>
<dbReference type="EMBL" id="JAOCAE010000002">
    <property type="protein sequence ID" value="MDH1235223.1"/>
    <property type="molecule type" value="Genomic_DNA"/>
</dbReference>
<proteinExistence type="predicted"/>
<dbReference type="Proteomes" id="UP001158500">
    <property type="component" value="Unassembled WGS sequence"/>
</dbReference>
<evidence type="ECO:0000313" key="3">
    <source>
        <dbReference type="EMBL" id="MDH1235223.1"/>
    </source>
</evidence>
<dbReference type="CDD" id="cd01029">
    <property type="entry name" value="TOPRIM_primases"/>
    <property type="match status" value="1"/>
</dbReference>
<evidence type="ECO:0000313" key="4">
    <source>
        <dbReference type="EMBL" id="PNF58429.1"/>
    </source>
</evidence>
<dbReference type="Pfam" id="PF13362">
    <property type="entry name" value="Toprim_3"/>
    <property type="match status" value="1"/>
</dbReference>
<dbReference type="GO" id="GO:0016853">
    <property type="term" value="F:isomerase activity"/>
    <property type="evidence" value="ECO:0007669"/>
    <property type="project" value="UniProtKB-KW"/>
</dbReference>
<name>A0A2N8RBF8_STUST</name>
<evidence type="ECO:0000313" key="2">
    <source>
        <dbReference type="EMBL" id="MDH0149070.1"/>
    </source>
</evidence>
<reference evidence="4 5" key="1">
    <citation type="submission" date="2018-01" db="EMBL/GenBank/DDBJ databases">
        <title>Denitrification phenotypes of diverse strains of Pseudomonas stutzeri.</title>
        <authorList>
            <person name="Milligan D.A."/>
            <person name="Bergaust L."/>
            <person name="Bakken L.R."/>
            <person name="Frostegard A."/>
        </authorList>
    </citation>
    <scope>NUCLEOTIDE SEQUENCE [LARGE SCALE GENOMIC DNA]</scope>
    <source>
        <strain evidence="4 5">CCUG 44592</strain>
    </source>
</reference>
<keyword evidence="4" id="KW-0413">Isomerase</keyword>
<sequence>MADVRTQFQEEIRGKLGPVDVLPVPDGGVHRFHVPGDRAGSKNGWYVLHADSADLAYGAFGSWKSGDRHAWSSRQSEAPIDAAIRHQRAEQCRSQREIECSRRQQEAAQFARRLWCQAGHADPHHPYLVSKRCDVHGLRQQGEVLLVPLCYQGQLVNVQRIFLDGTKRFLGGGRVNGCYSPIGAFTKGMPLYICEGWATGATIHETTGAPVAAAMNAGNLLPAGQELSRRYPQMTLIVAGDDDRGTSGNPGRAAATKAADALGIGLVFPAWPEGAPLTLTDFNDLRQWQEGRA</sequence>
<reference evidence="2" key="2">
    <citation type="submission" date="2022-09" db="EMBL/GenBank/DDBJ databases">
        <title>Intensive care unit water sources are persistently colonized with multi-drug resistant bacteria and are the site of extensive horizontal gene transfer of antibiotic resistance genes.</title>
        <authorList>
            <person name="Diorio-Toth L."/>
        </authorList>
    </citation>
    <scope>NUCLEOTIDE SEQUENCE</scope>
    <source>
        <strain evidence="3">GD03947</strain>
        <strain evidence="2">GD04147</strain>
    </source>
</reference>
<dbReference type="AlphaFoldDB" id="A0A2N8RBF8"/>
<comment type="caution">
    <text evidence="4">The sequence shown here is derived from an EMBL/GenBank/DDBJ whole genome shotgun (WGS) entry which is preliminary data.</text>
</comment>
<organism evidence="4 5">
    <name type="scientific">Stutzerimonas stutzeri</name>
    <name type="common">Pseudomonas stutzeri</name>
    <dbReference type="NCBI Taxonomy" id="316"/>
    <lineage>
        <taxon>Bacteria</taxon>
        <taxon>Pseudomonadati</taxon>
        <taxon>Pseudomonadota</taxon>
        <taxon>Gammaproteobacteria</taxon>
        <taxon>Pseudomonadales</taxon>
        <taxon>Pseudomonadaceae</taxon>
        <taxon>Stutzerimonas</taxon>
    </lineage>
</organism>
<dbReference type="EMBL" id="JAODZE010000043">
    <property type="protein sequence ID" value="MDH0149070.1"/>
    <property type="molecule type" value="Genomic_DNA"/>
</dbReference>
<protein>
    <submittedName>
        <fullName evidence="4">Topoisomerase</fullName>
    </submittedName>
    <submittedName>
        <fullName evidence="2">Toprim domain-containing protein</fullName>
    </submittedName>
</protein>
<dbReference type="InterPro" id="IPR006171">
    <property type="entry name" value="TOPRIM_dom"/>
</dbReference>